<gene>
    <name evidence="1" type="ORF">CFY87_00090</name>
    <name evidence="2" type="ORF">NCTC10851_01458</name>
</gene>
<dbReference type="RefSeq" id="WP_011609877.1">
    <property type="nucleotide sequence ID" value="NZ_JBMHIA010000004.1"/>
</dbReference>
<accession>A0A263HG69</accession>
<dbReference type="Proteomes" id="UP000215738">
    <property type="component" value="Unassembled WGS sequence"/>
</dbReference>
<evidence type="ECO:0000313" key="1">
    <source>
        <dbReference type="EMBL" id="OZN25667.1"/>
    </source>
</evidence>
<keyword evidence="3" id="KW-1185">Reference proteome</keyword>
<dbReference type="OrthoDB" id="7067870at2"/>
<dbReference type="AlphaFoldDB" id="A0A263HG69"/>
<dbReference type="Proteomes" id="UP000254507">
    <property type="component" value="Unassembled WGS sequence"/>
</dbReference>
<organism evidence="2 4">
    <name type="scientific">Actinobacillus seminis</name>
    <dbReference type="NCBI Taxonomy" id="722"/>
    <lineage>
        <taxon>Bacteria</taxon>
        <taxon>Pseudomonadati</taxon>
        <taxon>Pseudomonadota</taxon>
        <taxon>Gammaproteobacteria</taxon>
        <taxon>Pasteurellales</taxon>
        <taxon>Pasteurellaceae</taxon>
        <taxon>Actinobacillus</taxon>
    </lineage>
</organism>
<evidence type="ECO:0000313" key="2">
    <source>
        <dbReference type="EMBL" id="SUU37132.1"/>
    </source>
</evidence>
<sequence length="83" mass="9718">MKKHHNDVLSNRAILNNVKSPECHQCDEPIIFSLQDNHHHFSLSLSTLLECLKFAENENVIPPIHETWWDEISKIVEIPSHRI</sequence>
<reference evidence="1 3" key="1">
    <citation type="submission" date="2017-07" db="EMBL/GenBank/DDBJ databases">
        <title>Virulence factors identified in Actinobacillus seminis.</title>
        <authorList>
            <person name="Negrete-Abascal E."/>
            <person name="Vaca-Pacheco S."/>
            <person name="Montes-Garcia F."/>
            <person name="Leyto-Gil A.M."/>
            <person name="Fragoso-Garcia E."/>
            <person name="Carvente-Garcia R."/>
            <person name="Perez-Agueros S."/>
            <person name="Castelan-Sanchez H.G."/>
            <person name="Garcia-Molina A."/>
            <person name="Villamar T.E."/>
            <person name="Vazquez-Cruz C."/>
        </authorList>
    </citation>
    <scope>NUCLEOTIDE SEQUENCE [LARGE SCALE GENOMIC DNA]</scope>
    <source>
        <strain evidence="1 3">ATCC 15768</strain>
    </source>
</reference>
<evidence type="ECO:0000313" key="3">
    <source>
        <dbReference type="Proteomes" id="UP000215738"/>
    </source>
</evidence>
<dbReference type="InParanoid" id="A0A263HG69"/>
<dbReference type="EMBL" id="NLFK01000001">
    <property type="protein sequence ID" value="OZN25667.1"/>
    <property type="molecule type" value="Genomic_DNA"/>
</dbReference>
<evidence type="ECO:0000313" key="4">
    <source>
        <dbReference type="Proteomes" id="UP000254507"/>
    </source>
</evidence>
<reference evidence="2 4" key="2">
    <citation type="submission" date="2018-06" db="EMBL/GenBank/DDBJ databases">
        <authorList>
            <consortium name="Pathogen Informatics"/>
            <person name="Doyle S."/>
        </authorList>
    </citation>
    <scope>NUCLEOTIDE SEQUENCE [LARGE SCALE GENOMIC DNA]</scope>
    <source>
        <strain evidence="2 4">NCTC10851</strain>
    </source>
</reference>
<name>A0A263HG69_9PAST</name>
<protein>
    <submittedName>
        <fullName evidence="2">Uncharacterized protein</fullName>
    </submittedName>
</protein>
<dbReference type="EMBL" id="UFSB01000001">
    <property type="protein sequence ID" value="SUU37132.1"/>
    <property type="molecule type" value="Genomic_DNA"/>
</dbReference>
<proteinExistence type="predicted"/>